<evidence type="ECO:0000313" key="11">
    <source>
        <dbReference type="EMBL" id="AHN16444.1"/>
    </source>
</evidence>
<reference evidence="13" key="1">
    <citation type="journal article" date="2014" name="C. R. Biol.">
        <title>Fast assembly of the mitochondrial genome of a plant parasitic nematode (Meloidogyne graminicola) using next generation sequencing.</title>
        <authorList>
            <person name="Besnard G."/>
            <person name="Juhling F."/>
            <person name="Chapuis E."/>
            <person name="Zedane L."/>
            <person name="Lhuillier E."/>
            <person name="Mateille T."/>
            <person name="Bellafiore S."/>
        </authorList>
    </citation>
    <scope>NUCLEOTIDE SEQUENCE</scope>
</reference>
<dbReference type="GO" id="GO:0016020">
    <property type="term" value="C:membrane"/>
    <property type="evidence" value="ECO:0007669"/>
    <property type="project" value="UniProtKB-SubCell"/>
</dbReference>
<dbReference type="Gene3D" id="1.10.287.70">
    <property type="match status" value="1"/>
</dbReference>
<reference evidence="12" key="3">
    <citation type="submission" date="2018-01" db="EMBL/GenBank/DDBJ databases">
        <title>Complete mitochondrial genome of Meloidogyne graminicola.</title>
        <authorList>
            <person name="Somvanshi V.S."/>
            <person name="Tathode M.S."/>
            <person name="Shukla R.N."/>
            <person name="Rao U."/>
        </authorList>
    </citation>
    <scope>NUCLEOTIDE SEQUENCE</scope>
    <source>
        <strain evidence="12">IARI</strain>
    </source>
</reference>
<feature type="domain" description="Heme-copper oxidase subunit III family profile" evidence="10">
    <location>
        <begin position="2"/>
        <end position="256"/>
    </location>
</feature>
<dbReference type="CTD" id="4514"/>
<keyword evidence="4 8" id="KW-0812">Transmembrane</keyword>
<accession>A0A059TAA6</accession>
<evidence type="ECO:0000256" key="2">
    <source>
        <dbReference type="ARBA" id="ARBA00010581"/>
    </source>
</evidence>
<geneLocation type="mitochondrion" evidence="11"/>
<gene>
    <name evidence="11" type="primary">COX3</name>
    <name evidence="13" type="synonym">cox3</name>
</gene>
<feature type="transmembrane region" description="Helical" evidence="9">
    <location>
        <begin position="80"/>
        <end position="99"/>
    </location>
</feature>
<protein>
    <recommendedName>
        <fullName evidence="3 8">Cytochrome c oxidase subunit 3</fullName>
    </recommendedName>
</protein>
<dbReference type="GeneID" id="67122661"/>
<dbReference type="InterPro" id="IPR000298">
    <property type="entry name" value="Cyt_c_oxidase-like_su3"/>
</dbReference>
<dbReference type="AlphaFoldDB" id="A0A059TAA6"/>
<feature type="transmembrane region" description="Helical" evidence="9">
    <location>
        <begin position="154"/>
        <end position="171"/>
    </location>
</feature>
<dbReference type="PANTHER" id="PTHR11403:SF7">
    <property type="entry name" value="CYTOCHROME C OXIDASE SUBUNIT 3"/>
    <property type="match status" value="1"/>
</dbReference>
<dbReference type="InterPro" id="IPR013833">
    <property type="entry name" value="Cyt_c_oxidase_su3_a-hlx"/>
</dbReference>
<feature type="transmembrane region" description="Helical" evidence="9">
    <location>
        <begin position="124"/>
        <end position="142"/>
    </location>
</feature>
<evidence type="ECO:0000259" key="10">
    <source>
        <dbReference type="PROSITE" id="PS50253"/>
    </source>
</evidence>
<dbReference type="SUPFAM" id="SSF81452">
    <property type="entry name" value="Cytochrome c oxidase subunit III-like"/>
    <property type="match status" value="1"/>
</dbReference>
<dbReference type="EMBL" id="KJ139963">
    <property type="protein sequence ID" value="AHN16444.1"/>
    <property type="molecule type" value="Genomic_DNA"/>
</dbReference>
<reference evidence="11" key="2">
    <citation type="journal article" date="2014" name="PLoS ONE">
        <title>The Complete Mitochondrial Genome of Meloidogyne graminicola (Tylenchina): A Unique Gene Arrangement and Its Phylogenetic Implications.</title>
        <authorList>
            <person name="Sun L."/>
            <person name="Zhuo K."/>
            <person name="Lin B."/>
            <person name="Wang H."/>
            <person name="Liao J."/>
        </authorList>
    </citation>
    <scope>NUCLEOTIDE SEQUENCE</scope>
</reference>
<comment type="similarity">
    <text evidence="2 8">Belongs to the cytochrome c oxidase subunit 3 family.</text>
</comment>
<proteinExistence type="inferred from homology"/>
<dbReference type="GO" id="GO:0006123">
    <property type="term" value="P:mitochondrial electron transport, cytochrome c to oxygen"/>
    <property type="evidence" value="ECO:0007669"/>
    <property type="project" value="TreeGrafter"/>
</dbReference>
<dbReference type="EMBL" id="MG763561">
    <property type="protein sequence ID" value="AUX81264.1"/>
    <property type="molecule type" value="Genomic_DNA"/>
</dbReference>
<keyword evidence="8 11" id="KW-0496">Mitochondrion</keyword>
<dbReference type="EMBL" id="HG529223">
    <property type="protein sequence ID" value="CDI40116.1"/>
    <property type="molecule type" value="Genomic_DNA"/>
</dbReference>
<keyword evidence="6 9" id="KW-1133">Transmembrane helix</keyword>
<comment type="function">
    <text evidence="8">Component of the cytochrome c oxidase, the last enzyme in the mitochondrial electron transport chain which drives oxidative phosphorylation. The respiratory chain contains 3 multisubunit complexes succinate dehydrogenase (complex II, CII), ubiquinol-cytochrome c oxidoreductase (cytochrome b-c1 complex, complex III, CIII) and cytochrome c oxidase (complex IV, CIV), that cooperate to transfer electrons derived from NADH and succinate to molecular oxygen, creating an electrochemical gradient over the inner membrane that drives transmembrane transport and the ATP synthase. Cytochrome c oxidase is the component of the respiratory chain that catalyzes the reduction of oxygen to water. Electrons originating from reduced cytochrome c in the intermembrane space (IMS) are transferred via the dinuclear copper A center (CU(A)) of subunit 2 and heme A of subunit 1 to the active site in subunit 1, a binuclear center (BNC) formed by heme A3 and copper B (CU(B)). The BNC reduces molecular oxygen to 2 water molecules using 4 electrons from cytochrome c in the IMS and 4 protons from the mitochondrial matrix.</text>
</comment>
<dbReference type="InterPro" id="IPR033945">
    <property type="entry name" value="Cyt_c_oxase_su3_dom"/>
</dbReference>
<evidence type="ECO:0000313" key="13">
    <source>
        <dbReference type="EMBL" id="CDI40116.1"/>
    </source>
</evidence>
<keyword evidence="5" id="KW-1278">Translocase</keyword>
<evidence type="ECO:0000256" key="3">
    <source>
        <dbReference type="ARBA" id="ARBA00015944"/>
    </source>
</evidence>
<dbReference type="PANTHER" id="PTHR11403">
    <property type="entry name" value="CYTOCHROME C OXIDASE SUBUNIT III"/>
    <property type="match status" value="1"/>
</dbReference>
<dbReference type="InterPro" id="IPR024791">
    <property type="entry name" value="Cyt_c/ubiquinol_Oxase_su3"/>
</dbReference>
<dbReference type="Pfam" id="PF00510">
    <property type="entry name" value="COX3"/>
    <property type="match status" value="1"/>
</dbReference>
<evidence type="ECO:0000256" key="7">
    <source>
        <dbReference type="ARBA" id="ARBA00023136"/>
    </source>
</evidence>
<feature type="transmembrane region" description="Helical" evidence="9">
    <location>
        <begin position="39"/>
        <end position="60"/>
    </location>
</feature>
<sequence>MKLNYFNILIESSFPILMSLIFVSFFFSFLLFLKMNIVIFFFITLFFLFLCLVVWVKNVFVEGLIGNHSYYMQDGFKICFYYFLFSEIMFFFSLFWFYFDSSLVPVEELGIYWKPLGLEMVNPFSLPFLNSLILLSSAITLTRVHYKFLVLSKDLFFFCLTLFLGLMFLFFQMYEYNMMTFSFSDGIYGSLFYFMTGFHGLHVFFGLLFLLMNFFLVLKNNLLLNHHLSFEFSIIYWHFVDVIWLYLFIFLYWWSF</sequence>
<organism evidence="11">
    <name type="scientific">Meloidogyne graminicola</name>
    <dbReference type="NCBI Taxonomy" id="189291"/>
    <lineage>
        <taxon>Eukaryota</taxon>
        <taxon>Metazoa</taxon>
        <taxon>Ecdysozoa</taxon>
        <taxon>Nematoda</taxon>
        <taxon>Chromadorea</taxon>
        <taxon>Rhabditida</taxon>
        <taxon>Tylenchina</taxon>
        <taxon>Tylenchomorpha</taxon>
        <taxon>Tylenchoidea</taxon>
        <taxon>Meloidogynidae</taxon>
        <taxon>Meloidogyninae</taxon>
        <taxon>Meloidogyne</taxon>
    </lineage>
</organism>
<dbReference type="Gene3D" id="1.20.120.80">
    <property type="entry name" value="Cytochrome c oxidase, subunit III, four-helix bundle"/>
    <property type="match status" value="1"/>
</dbReference>
<dbReference type="PROSITE" id="PS50253">
    <property type="entry name" value="COX3"/>
    <property type="match status" value="1"/>
</dbReference>
<evidence type="ECO:0000313" key="12">
    <source>
        <dbReference type="EMBL" id="AUX81264.1"/>
    </source>
</evidence>
<evidence type="ECO:0000256" key="6">
    <source>
        <dbReference type="ARBA" id="ARBA00022989"/>
    </source>
</evidence>
<dbReference type="RefSeq" id="YP_010133411.1">
    <property type="nucleotide sequence ID" value="NC_056772.1"/>
</dbReference>
<evidence type="ECO:0000256" key="4">
    <source>
        <dbReference type="ARBA" id="ARBA00022692"/>
    </source>
</evidence>
<evidence type="ECO:0000256" key="5">
    <source>
        <dbReference type="ARBA" id="ARBA00022967"/>
    </source>
</evidence>
<evidence type="ECO:0000256" key="8">
    <source>
        <dbReference type="RuleBase" id="RU003375"/>
    </source>
</evidence>
<keyword evidence="7 9" id="KW-0472">Membrane</keyword>
<dbReference type="CDD" id="cd01665">
    <property type="entry name" value="Cyt_c_Oxidase_III"/>
    <property type="match status" value="1"/>
</dbReference>
<evidence type="ECO:0000256" key="1">
    <source>
        <dbReference type="ARBA" id="ARBA00004141"/>
    </source>
</evidence>
<feature type="transmembrane region" description="Helical" evidence="9">
    <location>
        <begin position="191"/>
        <end position="218"/>
    </location>
</feature>
<comment type="subcellular location">
    <subcellularLocation>
        <location evidence="1">Membrane</location>
        <topology evidence="1">Multi-pass membrane protein</topology>
    </subcellularLocation>
</comment>
<dbReference type="GO" id="GO:0004129">
    <property type="term" value="F:cytochrome-c oxidase activity"/>
    <property type="evidence" value="ECO:0007669"/>
    <property type="project" value="InterPro"/>
</dbReference>
<feature type="transmembrane region" description="Helical" evidence="9">
    <location>
        <begin position="230"/>
        <end position="254"/>
    </location>
</feature>
<feature type="transmembrane region" description="Helical" evidence="9">
    <location>
        <begin position="12"/>
        <end position="33"/>
    </location>
</feature>
<dbReference type="InterPro" id="IPR035973">
    <property type="entry name" value="Cyt_c_oxidase_su3-like_sf"/>
</dbReference>
<name>A0A059TAA6_9BILA</name>
<dbReference type="GO" id="GO:0005739">
    <property type="term" value="C:mitochondrion"/>
    <property type="evidence" value="ECO:0007669"/>
    <property type="project" value="TreeGrafter"/>
</dbReference>
<evidence type="ECO:0000256" key="9">
    <source>
        <dbReference type="SAM" id="Phobius"/>
    </source>
</evidence>